<dbReference type="Proteomes" id="UP000596742">
    <property type="component" value="Unassembled WGS sequence"/>
</dbReference>
<dbReference type="OrthoDB" id="6193555at2759"/>
<dbReference type="InterPro" id="IPR011989">
    <property type="entry name" value="ARM-like"/>
</dbReference>
<organism evidence="1 2">
    <name type="scientific">Mytilus galloprovincialis</name>
    <name type="common">Mediterranean mussel</name>
    <dbReference type="NCBI Taxonomy" id="29158"/>
    <lineage>
        <taxon>Eukaryota</taxon>
        <taxon>Metazoa</taxon>
        <taxon>Spiralia</taxon>
        <taxon>Lophotrochozoa</taxon>
        <taxon>Mollusca</taxon>
        <taxon>Bivalvia</taxon>
        <taxon>Autobranchia</taxon>
        <taxon>Pteriomorphia</taxon>
        <taxon>Mytilida</taxon>
        <taxon>Mytiloidea</taxon>
        <taxon>Mytilidae</taxon>
        <taxon>Mytilinae</taxon>
        <taxon>Mytilus</taxon>
    </lineage>
</organism>
<comment type="caution">
    <text evidence="1">The sequence shown here is derived from an EMBL/GenBank/DDBJ whole genome shotgun (WGS) entry which is preliminary data.</text>
</comment>
<dbReference type="AlphaFoldDB" id="A0A8B6DJK6"/>
<gene>
    <name evidence="1" type="ORF">MGAL_10B046713</name>
</gene>
<protein>
    <submittedName>
        <fullName evidence="1">Uncharacterized protein</fullName>
    </submittedName>
</protein>
<dbReference type="InterPro" id="IPR016024">
    <property type="entry name" value="ARM-type_fold"/>
</dbReference>
<proteinExistence type="predicted"/>
<evidence type="ECO:0000313" key="2">
    <source>
        <dbReference type="Proteomes" id="UP000596742"/>
    </source>
</evidence>
<dbReference type="Gene3D" id="1.25.10.10">
    <property type="entry name" value="Leucine-rich Repeat Variant"/>
    <property type="match status" value="1"/>
</dbReference>
<dbReference type="EMBL" id="UYJE01003592">
    <property type="protein sequence ID" value="VDI20609.1"/>
    <property type="molecule type" value="Genomic_DNA"/>
</dbReference>
<evidence type="ECO:0000313" key="1">
    <source>
        <dbReference type="EMBL" id="VDI20609.1"/>
    </source>
</evidence>
<accession>A0A8B6DJK6</accession>
<dbReference type="SUPFAM" id="SSF48371">
    <property type="entry name" value="ARM repeat"/>
    <property type="match status" value="1"/>
</dbReference>
<reference evidence="1" key="1">
    <citation type="submission" date="2018-11" db="EMBL/GenBank/DDBJ databases">
        <authorList>
            <person name="Alioto T."/>
            <person name="Alioto T."/>
        </authorList>
    </citation>
    <scope>NUCLEOTIDE SEQUENCE</scope>
</reference>
<sequence>MVPLFSCKKERIEILATLAAAEICDDSQIHMLVDAGGILEAGALSTFETILNLDKPEEQALTARVLWTMTFDDDVATELKSSNKLLDRLEVLSKSQDKAVKNNVKGLLYNIERISKKEKKGIALIDCMFYFQSSDHNGEFFFKNALKK</sequence>
<keyword evidence="2" id="KW-1185">Reference proteome</keyword>
<name>A0A8B6DJK6_MYTGA</name>